<name>A0A2P2PF75_RHIMU</name>
<dbReference type="EMBL" id="GGEC01072878">
    <property type="protein sequence ID" value="MBX53362.1"/>
    <property type="molecule type" value="Transcribed_RNA"/>
</dbReference>
<accession>A0A2P2PF75</accession>
<organism evidence="1">
    <name type="scientific">Rhizophora mucronata</name>
    <name type="common">Asiatic mangrove</name>
    <dbReference type="NCBI Taxonomy" id="61149"/>
    <lineage>
        <taxon>Eukaryota</taxon>
        <taxon>Viridiplantae</taxon>
        <taxon>Streptophyta</taxon>
        <taxon>Embryophyta</taxon>
        <taxon>Tracheophyta</taxon>
        <taxon>Spermatophyta</taxon>
        <taxon>Magnoliopsida</taxon>
        <taxon>eudicotyledons</taxon>
        <taxon>Gunneridae</taxon>
        <taxon>Pentapetalae</taxon>
        <taxon>rosids</taxon>
        <taxon>fabids</taxon>
        <taxon>Malpighiales</taxon>
        <taxon>Rhizophoraceae</taxon>
        <taxon>Rhizophora</taxon>
    </lineage>
</organism>
<protein>
    <submittedName>
        <fullName evidence="1">Uncharacterized protein</fullName>
    </submittedName>
</protein>
<proteinExistence type="predicted"/>
<reference evidence="1" key="1">
    <citation type="submission" date="2018-02" db="EMBL/GenBank/DDBJ databases">
        <title>Rhizophora mucronata_Transcriptome.</title>
        <authorList>
            <person name="Meera S.P."/>
            <person name="Sreeshan A."/>
            <person name="Augustine A."/>
        </authorList>
    </citation>
    <scope>NUCLEOTIDE SEQUENCE</scope>
    <source>
        <tissue evidence="1">Leaf</tissue>
    </source>
</reference>
<evidence type="ECO:0000313" key="1">
    <source>
        <dbReference type="EMBL" id="MBX53362.1"/>
    </source>
</evidence>
<sequence length="15" mass="1795">MNPTNLWSRYNPSKS</sequence>